<dbReference type="PANTHER" id="PTHR30411:SF1">
    <property type="entry name" value="CYTOPLASMIC PROTEIN"/>
    <property type="match status" value="1"/>
</dbReference>
<keyword evidence="3" id="KW-1185">Reference proteome</keyword>
<dbReference type="Pfam" id="PF04073">
    <property type="entry name" value="tRNA_edit"/>
    <property type="match status" value="1"/>
</dbReference>
<dbReference type="OrthoDB" id="9809296at2"/>
<sequence>MTDSLKPSAARVQNYLARHGQEFVVCELPGSTRSAEDAALAIGCMVGQIAKSLIFMDKNTGEPVLVIASGAHRVDTSKIHQQTGVKLTRADADYVRQHTGFAIGGIPPVAHTNPIRTMLDQTLQQYEQIWAAAGTPNAVFKLTPVQLGELTSGKWLDLAG</sequence>
<reference evidence="2 3" key="1">
    <citation type="submission" date="2015-12" db="EMBL/GenBank/DDBJ databases">
        <title>Complete genome of Lacimicrobium alkaliphilum KCTC 32984.</title>
        <authorList>
            <person name="Kim S.-G."/>
            <person name="Lee Y.-J."/>
        </authorList>
    </citation>
    <scope>NUCLEOTIDE SEQUENCE [LARGE SCALE GENOMIC DNA]</scope>
    <source>
        <strain evidence="2 3">YelD216</strain>
    </source>
</reference>
<organism evidence="2 3">
    <name type="scientific">Lacimicrobium alkaliphilum</name>
    <dbReference type="NCBI Taxonomy" id="1526571"/>
    <lineage>
        <taxon>Bacteria</taxon>
        <taxon>Pseudomonadati</taxon>
        <taxon>Pseudomonadota</taxon>
        <taxon>Gammaproteobacteria</taxon>
        <taxon>Alteromonadales</taxon>
        <taxon>Alteromonadaceae</taxon>
        <taxon>Lacimicrobium</taxon>
    </lineage>
</organism>
<dbReference type="SUPFAM" id="SSF55826">
    <property type="entry name" value="YbaK/ProRS associated domain"/>
    <property type="match status" value="1"/>
</dbReference>
<dbReference type="GO" id="GO:0002161">
    <property type="term" value="F:aminoacyl-tRNA deacylase activity"/>
    <property type="evidence" value="ECO:0007669"/>
    <property type="project" value="InterPro"/>
</dbReference>
<name>A0A0U2JI36_9ALTE</name>
<dbReference type="InterPro" id="IPR007214">
    <property type="entry name" value="YbaK/aa-tRNA-synth-assoc-dom"/>
</dbReference>
<evidence type="ECO:0000313" key="3">
    <source>
        <dbReference type="Proteomes" id="UP000068447"/>
    </source>
</evidence>
<dbReference type="RefSeq" id="WP_062474733.1">
    <property type="nucleotide sequence ID" value="NZ_CP013650.1"/>
</dbReference>
<gene>
    <name evidence="2" type="ORF">AT746_00130</name>
</gene>
<dbReference type="EMBL" id="CP013650">
    <property type="protein sequence ID" value="ALS96838.1"/>
    <property type="molecule type" value="Genomic_DNA"/>
</dbReference>
<evidence type="ECO:0000259" key="1">
    <source>
        <dbReference type="Pfam" id="PF04073"/>
    </source>
</evidence>
<protein>
    <recommendedName>
        <fullName evidence="1">YbaK/aminoacyl-tRNA synthetase-associated domain-containing protein</fullName>
    </recommendedName>
</protein>
<dbReference type="PANTHER" id="PTHR30411">
    <property type="entry name" value="CYTOPLASMIC PROTEIN"/>
    <property type="match status" value="1"/>
</dbReference>
<dbReference type="AlphaFoldDB" id="A0A0U2JI36"/>
<dbReference type="CDD" id="cd04333">
    <property type="entry name" value="ProX_deacylase"/>
    <property type="match status" value="1"/>
</dbReference>
<dbReference type="Gene3D" id="3.90.960.10">
    <property type="entry name" value="YbaK/aminoacyl-tRNA synthetase-associated domain"/>
    <property type="match status" value="1"/>
</dbReference>
<accession>A0A0U2JI36</accession>
<evidence type="ECO:0000313" key="2">
    <source>
        <dbReference type="EMBL" id="ALS96838.1"/>
    </source>
</evidence>
<dbReference type="STRING" id="1526571.AT746_00130"/>
<feature type="domain" description="YbaK/aminoacyl-tRNA synthetase-associated" evidence="1">
    <location>
        <begin position="32"/>
        <end position="147"/>
    </location>
</feature>
<proteinExistence type="predicted"/>
<dbReference type="KEGG" id="lal:AT746_00130"/>
<dbReference type="Proteomes" id="UP000068447">
    <property type="component" value="Chromosome"/>
</dbReference>
<dbReference type="InterPro" id="IPR036754">
    <property type="entry name" value="YbaK/aa-tRNA-synt-asso_dom_sf"/>
</dbReference>